<dbReference type="Proteomes" id="UP000244978">
    <property type="component" value="Unassembled WGS sequence"/>
</dbReference>
<comment type="caution">
    <text evidence="6">The sequence shown here is derived from an EMBL/GenBank/DDBJ whole genome shotgun (WGS) entry which is preliminary data.</text>
</comment>
<dbReference type="SUPFAM" id="SSF51556">
    <property type="entry name" value="Metallo-dependent hydrolases"/>
    <property type="match status" value="1"/>
</dbReference>
<dbReference type="RefSeq" id="WP_108996690.1">
    <property type="nucleotide sequence ID" value="NZ_QEEX01000001.1"/>
</dbReference>
<dbReference type="PROSITE" id="PS01322">
    <property type="entry name" value="PHOSPHOTRIESTERASE_1"/>
    <property type="match status" value="1"/>
</dbReference>
<dbReference type="EMBL" id="QEEX01000001">
    <property type="protein sequence ID" value="PWB96501.1"/>
    <property type="molecule type" value="Genomic_DNA"/>
</dbReference>
<evidence type="ECO:0000256" key="2">
    <source>
        <dbReference type="ARBA" id="ARBA00022801"/>
    </source>
</evidence>
<feature type="binding site" evidence="4">
    <location>
        <position position="266"/>
    </location>
    <ligand>
        <name>Zn(2+)</name>
        <dbReference type="ChEBI" id="CHEBI:29105"/>
        <label>1</label>
    </ligand>
</feature>
<proteinExistence type="inferred from homology"/>
<evidence type="ECO:0000313" key="7">
    <source>
        <dbReference type="Proteomes" id="UP000244978"/>
    </source>
</evidence>
<feature type="binding site" description="via carbamate group" evidence="4">
    <location>
        <position position="147"/>
    </location>
    <ligand>
        <name>Zn(2+)</name>
        <dbReference type="ChEBI" id="CHEBI:29105"/>
        <label>2</label>
    </ligand>
</feature>
<organism evidence="6 7">
    <name type="scientific">Homoserinimonas hongtaonis</name>
    <dbReference type="NCBI Taxonomy" id="2079791"/>
    <lineage>
        <taxon>Bacteria</taxon>
        <taxon>Bacillati</taxon>
        <taxon>Actinomycetota</taxon>
        <taxon>Actinomycetes</taxon>
        <taxon>Micrococcales</taxon>
        <taxon>Microbacteriaceae</taxon>
        <taxon>Homoserinimonas</taxon>
    </lineage>
</organism>
<dbReference type="PANTHER" id="PTHR10819">
    <property type="entry name" value="PHOSPHOTRIESTERASE-RELATED"/>
    <property type="match status" value="1"/>
</dbReference>
<accession>A0A2U1SXZ0</accession>
<sequence length="324" mass="35477">MTVRTVPTFTGEVTAEQLGTTLIHEHVFVMSPELDVNMPHPEWDEEHAIERAIAGFERLYALGVRTVVDLTVLGHGRDVERVRRVAERVPVQLVAATGFYTSDVLPHHFQLNGPGRLVDGPDPLIDLFIGDIERGIAGTTIRAGMLKVASEAHGITPDVNRVFEAAAIAHIQTGAPVTTHSHAASHGGLEQQDLLERLGVGLDRVVIGHSGDTGDLDYLREVAARGSYLGFDRFGMDHMGSDEVRVRTLLALIEEGLTSQLVLSHDAAFFSRMTPPSWRAINAPNWHMEQISRSILPRLVAEGVDAATIHQLMVENPRRVLCGE</sequence>
<feature type="binding site" evidence="4">
    <location>
        <position position="26"/>
    </location>
    <ligand>
        <name>Zn(2+)</name>
        <dbReference type="ChEBI" id="CHEBI:29105"/>
        <label>1</label>
    </ligand>
</feature>
<feature type="binding site" evidence="4">
    <location>
        <position position="209"/>
    </location>
    <ligand>
        <name>Zn(2+)</name>
        <dbReference type="ChEBI" id="CHEBI:29105"/>
        <label>2</label>
    </ligand>
</feature>
<dbReference type="PANTHER" id="PTHR10819:SF3">
    <property type="entry name" value="PHOSPHOTRIESTERASE-RELATED PROTEIN"/>
    <property type="match status" value="1"/>
</dbReference>
<reference evidence="7" key="1">
    <citation type="submission" date="2018-04" db="EMBL/GenBank/DDBJ databases">
        <authorList>
            <person name="Liu S."/>
            <person name="Wang Z."/>
            <person name="Li J."/>
        </authorList>
    </citation>
    <scope>NUCLEOTIDE SEQUENCE [LARGE SCALE GENOMIC DNA]</scope>
    <source>
        <strain evidence="7">S1194</strain>
    </source>
</reference>
<keyword evidence="1 4" id="KW-0479">Metal-binding</keyword>
<dbReference type="GO" id="GO:0016788">
    <property type="term" value="F:hydrolase activity, acting on ester bonds"/>
    <property type="evidence" value="ECO:0007669"/>
    <property type="project" value="InterPro"/>
</dbReference>
<dbReference type="InterPro" id="IPR001559">
    <property type="entry name" value="Phosphotriesterase"/>
</dbReference>
<feature type="binding site" evidence="4">
    <location>
        <position position="24"/>
    </location>
    <ligand>
        <name>Zn(2+)</name>
        <dbReference type="ChEBI" id="CHEBI:29105"/>
        <label>1</label>
    </ligand>
</feature>
<evidence type="ECO:0000313" key="6">
    <source>
        <dbReference type="EMBL" id="PWB96501.1"/>
    </source>
</evidence>
<evidence type="ECO:0000256" key="5">
    <source>
        <dbReference type="PROSITE-ProRule" id="PRU00679"/>
    </source>
</evidence>
<dbReference type="InterPro" id="IPR017947">
    <property type="entry name" value="AryldialkylPase_Zn-BS"/>
</dbReference>
<dbReference type="PROSITE" id="PS51347">
    <property type="entry name" value="PHOSPHOTRIESTERASE_2"/>
    <property type="match status" value="1"/>
</dbReference>
<feature type="binding site" description="via carbamate group" evidence="4">
    <location>
        <position position="147"/>
    </location>
    <ligand>
        <name>Zn(2+)</name>
        <dbReference type="ChEBI" id="CHEBI:29105"/>
        <label>1</label>
    </ligand>
</feature>
<feature type="modified residue" description="N6-carboxylysine" evidence="3 5">
    <location>
        <position position="147"/>
    </location>
</feature>
<comment type="similarity">
    <text evidence="5">Belongs to the metallo-dependent hydrolases superfamily. Phosphotriesterase family.</text>
</comment>
<dbReference type="AlphaFoldDB" id="A0A2U1SXZ0"/>
<name>A0A2U1SXZ0_9MICO</name>
<comment type="cofactor">
    <cofactor evidence="4">
        <name>a divalent metal cation</name>
        <dbReference type="ChEBI" id="CHEBI:60240"/>
    </cofactor>
    <text evidence="4">Binds 2 divalent metal cations per subunit.</text>
</comment>
<dbReference type="GO" id="GO:0008270">
    <property type="term" value="F:zinc ion binding"/>
    <property type="evidence" value="ECO:0007669"/>
    <property type="project" value="InterPro"/>
</dbReference>
<evidence type="ECO:0000256" key="4">
    <source>
        <dbReference type="PIRSR" id="PIRSR601559-51"/>
    </source>
</evidence>
<dbReference type="InterPro" id="IPR032466">
    <property type="entry name" value="Metal_Hydrolase"/>
</dbReference>
<dbReference type="Gene3D" id="3.20.20.140">
    <property type="entry name" value="Metal-dependent hydrolases"/>
    <property type="match status" value="1"/>
</dbReference>
<dbReference type="PIRSF" id="PIRSF016839">
    <property type="entry name" value="PhP"/>
    <property type="match status" value="1"/>
</dbReference>
<evidence type="ECO:0000256" key="1">
    <source>
        <dbReference type="ARBA" id="ARBA00022723"/>
    </source>
</evidence>
<feature type="binding site" evidence="4">
    <location>
        <position position="180"/>
    </location>
    <ligand>
        <name>Zn(2+)</name>
        <dbReference type="ChEBI" id="CHEBI:29105"/>
        <label>2</label>
    </ligand>
</feature>
<keyword evidence="7" id="KW-1185">Reference proteome</keyword>
<gene>
    <name evidence="6" type="ORF">DF220_00560</name>
</gene>
<dbReference type="Pfam" id="PF02126">
    <property type="entry name" value="PTE"/>
    <property type="match status" value="1"/>
</dbReference>
<protein>
    <submittedName>
        <fullName evidence="6">Phosphotriesterase-related protein</fullName>
    </submittedName>
</protein>
<keyword evidence="2" id="KW-0378">Hydrolase</keyword>
<evidence type="ECO:0000256" key="3">
    <source>
        <dbReference type="PIRSR" id="PIRSR601559-50"/>
    </source>
</evidence>